<accession>A0A2I0XE97</accession>
<dbReference type="InterPro" id="IPR010259">
    <property type="entry name" value="S8pro/Inhibitor_I9"/>
</dbReference>
<dbReference type="PROSITE" id="PS00136">
    <property type="entry name" value="SUBTILASE_ASP"/>
    <property type="match status" value="1"/>
</dbReference>
<feature type="active site" description="Charge relay system" evidence="8 9">
    <location>
        <position position="225"/>
    </location>
</feature>
<evidence type="ECO:0000259" key="13">
    <source>
        <dbReference type="Pfam" id="PF17766"/>
    </source>
</evidence>
<dbReference type="EMBL" id="KZ501954">
    <property type="protein sequence ID" value="PKU86241.1"/>
    <property type="molecule type" value="Genomic_DNA"/>
</dbReference>
<protein>
    <submittedName>
        <fullName evidence="14">Subtilisin-like protease</fullName>
    </submittedName>
</protein>
<dbReference type="Pfam" id="PF05922">
    <property type="entry name" value="Inhibitor_I9"/>
    <property type="match status" value="1"/>
</dbReference>
<comment type="subcellular location">
    <subcellularLocation>
        <location evidence="1">Secreted</location>
    </subcellularLocation>
</comment>
<proteinExistence type="inferred from homology"/>
<dbReference type="CDD" id="cd04852">
    <property type="entry name" value="Peptidases_S8_3"/>
    <property type="match status" value="1"/>
</dbReference>
<evidence type="ECO:0000256" key="4">
    <source>
        <dbReference type="ARBA" id="ARBA00022729"/>
    </source>
</evidence>
<dbReference type="CDD" id="cd02120">
    <property type="entry name" value="PA_subtilisin_like"/>
    <property type="match status" value="1"/>
</dbReference>
<evidence type="ECO:0000256" key="10">
    <source>
        <dbReference type="RuleBase" id="RU003355"/>
    </source>
</evidence>
<keyword evidence="5 9" id="KW-0378">Hydrolase</keyword>
<keyword evidence="3 9" id="KW-0645">Protease</keyword>
<feature type="domain" description="Peptidase S8/S53" evidence="11">
    <location>
        <begin position="158"/>
        <end position="596"/>
    </location>
</feature>
<dbReference type="Gene3D" id="3.50.30.30">
    <property type="match status" value="1"/>
</dbReference>
<keyword evidence="7" id="KW-0325">Glycoprotein</keyword>
<dbReference type="InterPro" id="IPR023828">
    <property type="entry name" value="Peptidase_S8_Ser-AS"/>
</dbReference>
<dbReference type="InterPro" id="IPR034197">
    <property type="entry name" value="Peptidases_S8_3"/>
</dbReference>
<evidence type="ECO:0000256" key="5">
    <source>
        <dbReference type="ARBA" id="ARBA00022801"/>
    </source>
</evidence>
<feature type="active site" description="Charge relay system" evidence="8 9">
    <location>
        <position position="552"/>
    </location>
</feature>
<evidence type="ECO:0000256" key="2">
    <source>
        <dbReference type="ARBA" id="ARBA00011073"/>
    </source>
</evidence>
<dbReference type="GO" id="GO:0005576">
    <property type="term" value="C:extracellular region"/>
    <property type="evidence" value="ECO:0007669"/>
    <property type="project" value="UniProtKB-SubCell"/>
</dbReference>
<dbReference type="InterPro" id="IPR037045">
    <property type="entry name" value="S8pro/Inhibitor_I9_sf"/>
</dbReference>
<dbReference type="InterPro" id="IPR036852">
    <property type="entry name" value="Peptidase_S8/S53_dom_sf"/>
</dbReference>
<keyword evidence="6 9" id="KW-0720">Serine protease</keyword>
<evidence type="ECO:0000259" key="12">
    <source>
        <dbReference type="Pfam" id="PF05922"/>
    </source>
</evidence>
<dbReference type="InterPro" id="IPR041469">
    <property type="entry name" value="Subtilisin-like_FN3"/>
</dbReference>
<reference evidence="14 15" key="1">
    <citation type="journal article" date="2016" name="Sci. Rep.">
        <title>The Dendrobium catenatum Lindl. genome sequence provides insights into polysaccharide synthase, floral development and adaptive evolution.</title>
        <authorList>
            <person name="Zhang G.Q."/>
            <person name="Xu Q."/>
            <person name="Bian C."/>
            <person name="Tsai W.C."/>
            <person name="Yeh C.M."/>
            <person name="Liu K.W."/>
            <person name="Yoshida K."/>
            <person name="Zhang L.S."/>
            <person name="Chang S.B."/>
            <person name="Chen F."/>
            <person name="Shi Y."/>
            <person name="Su Y.Y."/>
            <person name="Zhang Y.Q."/>
            <person name="Chen L.J."/>
            <person name="Yin Y."/>
            <person name="Lin M."/>
            <person name="Huang H."/>
            <person name="Deng H."/>
            <person name="Wang Z.W."/>
            <person name="Zhu S.L."/>
            <person name="Zhao X."/>
            <person name="Deng C."/>
            <person name="Niu S.C."/>
            <person name="Huang J."/>
            <person name="Wang M."/>
            <person name="Liu G.H."/>
            <person name="Yang H.J."/>
            <person name="Xiao X.J."/>
            <person name="Hsiao Y.Y."/>
            <person name="Wu W.L."/>
            <person name="Chen Y.Y."/>
            <person name="Mitsuda N."/>
            <person name="Ohme-Takagi M."/>
            <person name="Luo Y.B."/>
            <person name="Van de Peer Y."/>
            <person name="Liu Z.J."/>
        </authorList>
    </citation>
    <scope>NUCLEOTIDE SEQUENCE [LARGE SCALE GENOMIC DNA]</scope>
    <source>
        <tissue evidence="14">The whole plant</tissue>
    </source>
</reference>
<keyword evidence="4" id="KW-0732">Signal</keyword>
<dbReference type="Proteomes" id="UP000233837">
    <property type="component" value="Unassembled WGS sequence"/>
</dbReference>
<evidence type="ECO:0000256" key="9">
    <source>
        <dbReference type="PROSITE-ProRule" id="PRU01240"/>
    </source>
</evidence>
<gene>
    <name evidence="14" type="primary">ARA12</name>
    <name evidence="14" type="ORF">MA16_Dca002072</name>
</gene>
<dbReference type="SUPFAM" id="SSF52743">
    <property type="entry name" value="Subtilisin-like"/>
    <property type="match status" value="1"/>
</dbReference>
<dbReference type="PROSITE" id="PS51892">
    <property type="entry name" value="SUBTILASE"/>
    <property type="match status" value="1"/>
</dbReference>
<dbReference type="Gene3D" id="2.60.40.2310">
    <property type="match status" value="1"/>
</dbReference>
<dbReference type="Pfam" id="PF17766">
    <property type="entry name" value="fn3_6"/>
    <property type="match status" value="1"/>
</dbReference>
<organism evidence="14 15">
    <name type="scientific">Dendrobium catenatum</name>
    <dbReference type="NCBI Taxonomy" id="906689"/>
    <lineage>
        <taxon>Eukaryota</taxon>
        <taxon>Viridiplantae</taxon>
        <taxon>Streptophyta</taxon>
        <taxon>Embryophyta</taxon>
        <taxon>Tracheophyta</taxon>
        <taxon>Spermatophyta</taxon>
        <taxon>Magnoliopsida</taxon>
        <taxon>Liliopsida</taxon>
        <taxon>Asparagales</taxon>
        <taxon>Orchidaceae</taxon>
        <taxon>Epidendroideae</taxon>
        <taxon>Malaxideae</taxon>
        <taxon>Dendrobiinae</taxon>
        <taxon>Dendrobium</taxon>
    </lineage>
</organism>
<evidence type="ECO:0000256" key="7">
    <source>
        <dbReference type="ARBA" id="ARBA00023180"/>
    </source>
</evidence>
<feature type="domain" description="Subtilisin-like protease fibronectin type-III" evidence="13">
    <location>
        <begin position="667"/>
        <end position="768"/>
    </location>
</feature>
<evidence type="ECO:0000256" key="1">
    <source>
        <dbReference type="ARBA" id="ARBA00004613"/>
    </source>
</evidence>
<sequence>MISIFMGTTILNLLFLFFLSFFSPNIFQLVYTQFLPITDEGGGIDPTKTPIYIVHVEKPRRGSNRSLRFRDLKNWYMSFLPNATLASGEPRMVYTYREVITGFAARLNSEEVEAMESLDGFINAYPEKEYHASTTYTPTFLSLKGKPSNTLWSDSSMGAGQIIGVIDTGINPNHPSFNNNGMAPAPPKWNGMCYWGNTRTCNNKLLGAIAFRHGMYSNPYDNDGHGTHVASTAAGNFVNNANVSGQAQGTASGMAPRAHLAIYKVLFVGPSGKSVGTDSDIYAGIEQAIRDHVDILQMSLGSAKLELFDSSVVVGSFAAITKGIIPCAAIANNGPTASILANDGPWILTVGASTIDRKIVASVLLGNGSELVGESAYQPSFPSTQLPLSFPAFQLRTPDSQGCNLKELKKLNLQGKIVTCFRFDIEDDVRGRNVLNSGGAAMILLNHKMAGQTTNAFVHELPTSHLNNTGSKVIVDYYKDTNNTTAAIKFGGTQFGINSAPAIAVFSSRGPSLANGGIIKPDVIAPGVNILAAWPRPVGVTGSIFNFLSGTSMATPHVSGVVALLRNIYPNWSPAAIKSAIMTTAYTFNRQGNPITDEFDGNPATVFERGAGHINPEAARNPGIIYELNYYDYVHYLCGYYKSSYKVQMIIKGVVNCANVKAIAPEQLNYPSFGVSIGGSTPEVKVVRKVTNVGDAMSTYNVDVEEPKGVRVEVSPTTLQFNQVGEEKSYEVKFSLKGGLPLPVAGEVKDGQLSWDSDKYYASSPITVTFV</sequence>
<dbReference type="InterPro" id="IPR045051">
    <property type="entry name" value="SBT"/>
</dbReference>
<name>A0A2I0XE97_9ASPA</name>
<dbReference type="PRINTS" id="PR00723">
    <property type="entry name" value="SUBTILISIN"/>
</dbReference>
<evidence type="ECO:0000256" key="8">
    <source>
        <dbReference type="PIRSR" id="PIRSR615500-1"/>
    </source>
</evidence>
<dbReference type="InterPro" id="IPR015500">
    <property type="entry name" value="Peptidase_S8_subtilisin-rel"/>
</dbReference>
<evidence type="ECO:0000313" key="14">
    <source>
        <dbReference type="EMBL" id="PKU86241.1"/>
    </source>
</evidence>
<dbReference type="GO" id="GO:0004252">
    <property type="term" value="F:serine-type endopeptidase activity"/>
    <property type="evidence" value="ECO:0007669"/>
    <property type="project" value="UniProtKB-UniRule"/>
</dbReference>
<feature type="active site" description="Charge relay system" evidence="8 9">
    <location>
        <position position="167"/>
    </location>
</feature>
<dbReference type="AlphaFoldDB" id="A0A2I0XE97"/>
<dbReference type="InterPro" id="IPR000209">
    <property type="entry name" value="Peptidase_S8/S53_dom"/>
</dbReference>
<dbReference type="Gene3D" id="3.40.50.200">
    <property type="entry name" value="Peptidase S8/S53 domain"/>
    <property type="match status" value="1"/>
</dbReference>
<evidence type="ECO:0000259" key="11">
    <source>
        <dbReference type="Pfam" id="PF00082"/>
    </source>
</evidence>
<comment type="similarity">
    <text evidence="2 9 10">Belongs to the peptidase S8 family.</text>
</comment>
<dbReference type="GO" id="GO:0006508">
    <property type="term" value="P:proteolysis"/>
    <property type="evidence" value="ECO:0007669"/>
    <property type="project" value="UniProtKB-KW"/>
</dbReference>
<dbReference type="Pfam" id="PF00082">
    <property type="entry name" value="Peptidase_S8"/>
    <property type="match status" value="1"/>
</dbReference>
<dbReference type="Gene3D" id="3.30.70.80">
    <property type="entry name" value="Peptidase S8 propeptide/proteinase inhibitor I9"/>
    <property type="match status" value="1"/>
</dbReference>
<dbReference type="PROSITE" id="PS00138">
    <property type="entry name" value="SUBTILASE_SER"/>
    <property type="match status" value="1"/>
</dbReference>
<keyword evidence="15" id="KW-1185">Reference proteome</keyword>
<evidence type="ECO:0000256" key="3">
    <source>
        <dbReference type="ARBA" id="ARBA00022670"/>
    </source>
</evidence>
<dbReference type="InterPro" id="IPR022398">
    <property type="entry name" value="Peptidase_S8_His-AS"/>
</dbReference>
<dbReference type="InterPro" id="IPR023827">
    <property type="entry name" value="Peptidase_S8_Asp-AS"/>
</dbReference>
<reference evidence="14 15" key="2">
    <citation type="journal article" date="2017" name="Nature">
        <title>The Apostasia genome and the evolution of orchids.</title>
        <authorList>
            <person name="Zhang G.Q."/>
            <person name="Liu K.W."/>
            <person name="Li Z."/>
            <person name="Lohaus R."/>
            <person name="Hsiao Y.Y."/>
            <person name="Niu S.C."/>
            <person name="Wang J.Y."/>
            <person name="Lin Y.C."/>
            <person name="Xu Q."/>
            <person name="Chen L.J."/>
            <person name="Yoshida K."/>
            <person name="Fujiwara S."/>
            <person name="Wang Z.W."/>
            <person name="Zhang Y.Q."/>
            <person name="Mitsuda N."/>
            <person name="Wang M."/>
            <person name="Liu G.H."/>
            <person name="Pecoraro L."/>
            <person name="Huang H.X."/>
            <person name="Xiao X.J."/>
            <person name="Lin M."/>
            <person name="Wu X.Y."/>
            <person name="Wu W.L."/>
            <person name="Chen Y.Y."/>
            <person name="Chang S.B."/>
            <person name="Sakamoto S."/>
            <person name="Ohme-Takagi M."/>
            <person name="Yagi M."/>
            <person name="Zeng S.J."/>
            <person name="Shen C.Y."/>
            <person name="Yeh C.M."/>
            <person name="Luo Y.B."/>
            <person name="Tsai W.C."/>
            <person name="Van de Peer Y."/>
            <person name="Liu Z.J."/>
        </authorList>
    </citation>
    <scope>NUCLEOTIDE SEQUENCE [LARGE SCALE GENOMIC DNA]</scope>
    <source>
        <tissue evidence="14">The whole plant</tissue>
    </source>
</reference>
<evidence type="ECO:0000256" key="6">
    <source>
        <dbReference type="ARBA" id="ARBA00022825"/>
    </source>
</evidence>
<feature type="domain" description="Inhibitor I9" evidence="12">
    <location>
        <begin position="52"/>
        <end position="132"/>
    </location>
</feature>
<dbReference type="PROSITE" id="PS00137">
    <property type="entry name" value="SUBTILASE_HIS"/>
    <property type="match status" value="1"/>
</dbReference>
<dbReference type="STRING" id="906689.A0A2I0XE97"/>
<dbReference type="PANTHER" id="PTHR10795">
    <property type="entry name" value="PROPROTEIN CONVERTASE SUBTILISIN/KEXIN"/>
    <property type="match status" value="1"/>
</dbReference>
<evidence type="ECO:0000313" key="15">
    <source>
        <dbReference type="Proteomes" id="UP000233837"/>
    </source>
</evidence>